<dbReference type="SUPFAM" id="SSF51283">
    <property type="entry name" value="dUTPase-like"/>
    <property type="match status" value="1"/>
</dbReference>
<evidence type="ECO:0000313" key="6">
    <source>
        <dbReference type="WBParaSite" id="PSAMB.scaffold6678size8999.g28942.t1"/>
    </source>
</evidence>
<feature type="compositionally biased region" description="Polar residues" evidence="3">
    <location>
        <begin position="126"/>
        <end position="137"/>
    </location>
</feature>
<protein>
    <submittedName>
        <fullName evidence="6">CCHC-type domain-containing protein</fullName>
    </submittedName>
</protein>
<feature type="compositionally biased region" description="Basic and acidic residues" evidence="3">
    <location>
        <begin position="143"/>
        <end position="156"/>
    </location>
</feature>
<keyword evidence="1" id="KW-0862">Zinc</keyword>
<feature type="domain" description="CCHC-type" evidence="4">
    <location>
        <begin position="412"/>
        <end position="426"/>
    </location>
</feature>
<reference evidence="6" key="1">
    <citation type="submission" date="2022-11" db="UniProtKB">
        <authorList>
            <consortium name="WormBaseParasite"/>
        </authorList>
    </citation>
    <scope>IDENTIFICATION</scope>
</reference>
<sequence length="791" mass="88164">MYIRQKKNSTIVTCEQANSLDEAELRDQCVLLSEQLNACWSSLLSSREEVYAVCEESCTAREELETARKDANAQVEAVEQRYRLLAVEHEVLETDYRMLRNELRARVQVRHQAVATPDGVGAEGGQSPTHRMPSITSAAPPRPESEMTKSYRDEPPDRRQELRAAAFCQNAIKLMAKLEKFSGNLADNRILFVDWLKNFKVRIDMLGIDEQSVVALNVLRDNLSGAALQAFDLMPTDGRSFAYATSYLVDKFDARNSFNADYHLFVTMRQMQEETCEEYARRLQIRAQQVFRSKDEQTTDELLRGQFISGLLDYSVQSSIKLERSLTNFVDMVAFARHIEQHHREMSALRGAQHQNVSRMTSRLGPESGGTRGPVAPVSQSDSYKNSIANALPRVAVNRPALASEQASQWTCWSCGEAGHRSNKCPGRAKSEARPYQPRPTTHGPNGSDSRERANVVQSGENRAAQGLNEGQLPSLFHDYVARDPYVSSRYAADRVKVQVMTAELKAGPTLFGPSTEAVFDVCGLASRGPIDSGSQTSIISYELVRKLRERNCIDIREACADCPIGLDVRSVTNEQLPILGLLTLTVTAPTGRSICAPFLVQKYCLGHDILIGTNYMSQLGYSLVAEGGCNPAAIRRALPVVPPTDAGNQATSATVRVAKTHCIFSRCEQKIRVCADRPLTCPENAQVLFEPQRQHTRKGLQLQPMVVQVDDQGWCDVWVRNLSTARLCISEDEPIGSIEIVSAVTPNEDPYSGQNQYQSTQVRLVRQEDELNRADHAQRLLESVCWEDSA</sequence>
<organism evidence="5 6">
    <name type="scientific">Plectus sambesii</name>
    <dbReference type="NCBI Taxonomy" id="2011161"/>
    <lineage>
        <taxon>Eukaryota</taxon>
        <taxon>Metazoa</taxon>
        <taxon>Ecdysozoa</taxon>
        <taxon>Nematoda</taxon>
        <taxon>Chromadorea</taxon>
        <taxon>Plectida</taxon>
        <taxon>Plectina</taxon>
        <taxon>Plectoidea</taxon>
        <taxon>Plectidae</taxon>
        <taxon>Plectus</taxon>
    </lineage>
</organism>
<feature type="region of interest" description="Disordered" evidence="3">
    <location>
        <begin position="361"/>
        <end position="382"/>
    </location>
</feature>
<accession>A0A914X4N5</accession>
<dbReference type="SMART" id="SM00343">
    <property type="entry name" value="ZnF_C2HC"/>
    <property type="match status" value="1"/>
</dbReference>
<evidence type="ECO:0000259" key="4">
    <source>
        <dbReference type="PROSITE" id="PS50158"/>
    </source>
</evidence>
<dbReference type="PROSITE" id="PS50158">
    <property type="entry name" value="ZF_CCHC"/>
    <property type="match status" value="1"/>
</dbReference>
<evidence type="ECO:0000256" key="3">
    <source>
        <dbReference type="SAM" id="MobiDB-lite"/>
    </source>
</evidence>
<feature type="coiled-coil region" evidence="2">
    <location>
        <begin position="61"/>
        <end position="88"/>
    </location>
</feature>
<dbReference type="PANTHER" id="PTHR33223:SF6">
    <property type="entry name" value="CCHC-TYPE DOMAIN-CONTAINING PROTEIN"/>
    <property type="match status" value="1"/>
</dbReference>
<evidence type="ECO:0000256" key="1">
    <source>
        <dbReference type="PROSITE-ProRule" id="PRU00047"/>
    </source>
</evidence>
<proteinExistence type="predicted"/>
<name>A0A914X4N5_9BILA</name>
<keyword evidence="5" id="KW-1185">Reference proteome</keyword>
<dbReference type="WBParaSite" id="PSAMB.scaffold6678size8999.g28942.t1">
    <property type="protein sequence ID" value="PSAMB.scaffold6678size8999.g28942.t1"/>
    <property type="gene ID" value="PSAMB.scaffold6678size8999.g28942"/>
</dbReference>
<dbReference type="Proteomes" id="UP000887566">
    <property type="component" value="Unplaced"/>
</dbReference>
<evidence type="ECO:0000256" key="2">
    <source>
        <dbReference type="SAM" id="Coils"/>
    </source>
</evidence>
<dbReference type="GO" id="GO:0019899">
    <property type="term" value="F:enzyme binding"/>
    <property type="evidence" value="ECO:0007669"/>
    <property type="project" value="UniProtKB-ARBA"/>
</dbReference>
<keyword evidence="1" id="KW-0863">Zinc-finger</keyword>
<dbReference type="SUPFAM" id="SSF57756">
    <property type="entry name" value="Retrovirus zinc finger-like domains"/>
    <property type="match status" value="1"/>
</dbReference>
<dbReference type="PANTHER" id="PTHR33223">
    <property type="entry name" value="CCHC-TYPE DOMAIN-CONTAINING PROTEIN"/>
    <property type="match status" value="1"/>
</dbReference>
<feature type="region of interest" description="Disordered" evidence="3">
    <location>
        <begin position="420"/>
        <end position="458"/>
    </location>
</feature>
<dbReference type="InterPro" id="IPR036875">
    <property type="entry name" value="Znf_CCHC_sf"/>
</dbReference>
<keyword evidence="1" id="KW-0479">Metal-binding</keyword>
<feature type="region of interest" description="Disordered" evidence="3">
    <location>
        <begin position="115"/>
        <end position="156"/>
    </location>
</feature>
<keyword evidence="2" id="KW-0175">Coiled coil</keyword>
<dbReference type="GO" id="GO:0003676">
    <property type="term" value="F:nucleic acid binding"/>
    <property type="evidence" value="ECO:0007669"/>
    <property type="project" value="InterPro"/>
</dbReference>
<evidence type="ECO:0000313" key="5">
    <source>
        <dbReference type="Proteomes" id="UP000887566"/>
    </source>
</evidence>
<dbReference type="AlphaFoldDB" id="A0A914X4N5"/>
<dbReference type="InterPro" id="IPR036157">
    <property type="entry name" value="dUTPase-like_sf"/>
</dbReference>
<feature type="compositionally biased region" description="Polar residues" evidence="3">
    <location>
        <begin position="439"/>
        <end position="448"/>
    </location>
</feature>
<dbReference type="InterPro" id="IPR001878">
    <property type="entry name" value="Znf_CCHC"/>
</dbReference>
<dbReference type="GO" id="GO:0008270">
    <property type="term" value="F:zinc ion binding"/>
    <property type="evidence" value="ECO:0007669"/>
    <property type="project" value="UniProtKB-KW"/>
</dbReference>